<dbReference type="InterPro" id="IPR003594">
    <property type="entry name" value="HATPase_dom"/>
</dbReference>
<feature type="domain" description="HAMP" evidence="13">
    <location>
        <begin position="183"/>
        <end position="236"/>
    </location>
</feature>
<dbReference type="PANTHER" id="PTHR45436:SF8">
    <property type="entry name" value="HISTIDINE KINASE"/>
    <property type="match status" value="1"/>
</dbReference>
<dbReference type="CDD" id="cd06225">
    <property type="entry name" value="HAMP"/>
    <property type="match status" value="1"/>
</dbReference>
<gene>
    <name evidence="14" type="ORF">CH341_10015</name>
</gene>
<dbReference type="InterPro" id="IPR004358">
    <property type="entry name" value="Sig_transdc_His_kin-like_C"/>
</dbReference>
<dbReference type="InterPro" id="IPR003661">
    <property type="entry name" value="HisK_dim/P_dom"/>
</dbReference>
<dbReference type="Gene3D" id="3.30.565.10">
    <property type="entry name" value="Histidine kinase-like ATPase, C-terminal domain"/>
    <property type="match status" value="1"/>
</dbReference>
<dbReference type="Proteomes" id="UP000249130">
    <property type="component" value="Unassembled WGS sequence"/>
</dbReference>
<dbReference type="OrthoDB" id="9815202at2"/>
<feature type="transmembrane region" description="Helical" evidence="11">
    <location>
        <begin position="161"/>
        <end position="181"/>
    </location>
</feature>
<dbReference type="PROSITE" id="PS50109">
    <property type="entry name" value="HIS_KIN"/>
    <property type="match status" value="1"/>
</dbReference>
<reference evidence="14 15" key="1">
    <citation type="submission" date="2017-07" db="EMBL/GenBank/DDBJ databases">
        <title>Draft Genome Sequences of Select Purple Nonsulfur Bacteria.</title>
        <authorList>
            <person name="Lasarre B."/>
            <person name="Mckinlay J.B."/>
        </authorList>
    </citation>
    <scope>NUCLEOTIDE SEQUENCE [LARGE SCALE GENOMIC DNA]</scope>
    <source>
        <strain evidence="14 15">DSM 5909</strain>
    </source>
</reference>
<dbReference type="Pfam" id="PF02518">
    <property type="entry name" value="HATPase_c"/>
    <property type="match status" value="1"/>
</dbReference>
<dbReference type="PROSITE" id="PS50885">
    <property type="entry name" value="HAMP"/>
    <property type="match status" value="1"/>
</dbReference>
<name>A0A327L2P4_9BRAD</name>
<dbReference type="RefSeq" id="WP_111418900.1">
    <property type="nucleotide sequence ID" value="NZ_NPEX01000051.1"/>
</dbReference>
<accession>A0A327L2P4</accession>
<evidence type="ECO:0000313" key="14">
    <source>
        <dbReference type="EMBL" id="RAI44285.1"/>
    </source>
</evidence>
<dbReference type="SMART" id="SM00388">
    <property type="entry name" value="HisKA"/>
    <property type="match status" value="1"/>
</dbReference>
<evidence type="ECO:0000256" key="7">
    <source>
        <dbReference type="ARBA" id="ARBA00022777"/>
    </source>
</evidence>
<dbReference type="EC" id="2.7.13.3" evidence="3"/>
<feature type="transmembrane region" description="Helical" evidence="11">
    <location>
        <begin position="12"/>
        <end position="36"/>
    </location>
</feature>
<keyword evidence="7 14" id="KW-0418">Kinase</keyword>
<feature type="domain" description="Histidine kinase" evidence="12">
    <location>
        <begin position="244"/>
        <end position="492"/>
    </location>
</feature>
<dbReference type="SMART" id="SM00387">
    <property type="entry name" value="HATPase_c"/>
    <property type="match status" value="1"/>
</dbReference>
<dbReference type="AlphaFoldDB" id="A0A327L2P4"/>
<keyword evidence="9" id="KW-0902">Two-component regulatory system</keyword>
<evidence type="ECO:0000256" key="10">
    <source>
        <dbReference type="ARBA" id="ARBA00023136"/>
    </source>
</evidence>
<dbReference type="Pfam" id="PF00672">
    <property type="entry name" value="HAMP"/>
    <property type="match status" value="1"/>
</dbReference>
<dbReference type="Gene3D" id="1.10.287.130">
    <property type="match status" value="1"/>
</dbReference>
<dbReference type="CDD" id="cd00082">
    <property type="entry name" value="HisKA"/>
    <property type="match status" value="1"/>
</dbReference>
<evidence type="ECO:0000256" key="2">
    <source>
        <dbReference type="ARBA" id="ARBA00004370"/>
    </source>
</evidence>
<evidence type="ECO:0000256" key="4">
    <source>
        <dbReference type="ARBA" id="ARBA00022553"/>
    </source>
</evidence>
<keyword evidence="10 11" id="KW-0472">Membrane</keyword>
<evidence type="ECO:0000256" key="11">
    <source>
        <dbReference type="SAM" id="Phobius"/>
    </source>
</evidence>
<dbReference type="InterPro" id="IPR050428">
    <property type="entry name" value="TCS_sensor_his_kinase"/>
</dbReference>
<comment type="caution">
    <text evidence="14">The sequence shown here is derived from an EMBL/GenBank/DDBJ whole genome shotgun (WGS) entry which is preliminary data.</text>
</comment>
<evidence type="ECO:0000256" key="3">
    <source>
        <dbReference type="ARBA" id="ARBA00012438"/>
    </source>
</evidence>
<evidence type="ECO:0000256" key="5">
    <source>
        <dbReference type="ARBA" id="ARBA00022679"/>
    </source>
</evidence>
<evidence type="ECO:0000259" key="12">
    <source>
        <dbReference type="PROSITE" id="PS50109"/>
    </source>
</evidence>
<comment type="catalytic activity">
    <reaction evidence="1">
        <text>ATP + protein L-histidine = ADP + protein N-phospho-L-histidine.</text>
        <dbReference type="EC" id="2.7.13.3"/>
    </reaction>
</comment>
<dbReference type="InterPro" id="IPR036097">
    <property type="entry name" value="HisK_dim/P_sf"/>
</dbReference>
<keyword evidence="15" id="KW-1185">Reference proteome</keyword>
<dbReference type="InterPro" id="IPR005467">
    <property type="entry name" value="His_kinase_dom"/>
</dbReference>
<dbReference type="SUPFAM" id="SSF158472">
    <property type="entry name" value="HAMP domain-like"/>
    <property type="match status" value="1"/>
</dbReference>
<sequence>MTAFLKLVQTTAFRLTLVYLLVVALFAAFLLGYFALNTRRLMNEQIVRTIDSETGELTGQFEAAGLRRLVYIVESRANQPGSSLYLVTTPTGAGVAGNVASLEPGVIERTGWVETSYRRLEEPDGGEHTAMVKVSELPGGFRLLVGRDLAEREHMFRIVAIAGRWSVAIVIVLGLVGGLLVSRRVLRRIDAMTDMSRVIMAGDLSGRLPVGASGDELDRLATNLNTMLEKIETLLRGLKEVTDNVAHDLKTPLTRLRNRSEAALRHAASEADYRQALEATIEESDGLIRTFDALLMIARAESGEPRADMVMFDAAEIARDVGELYEPLAEEKGLALRIEAGSLAPVRGNRELIGQALANLIDNAIKYAADAAPVPARVPAVAGDGPADADPARLVPDAPPMFPAPPADVVVTAATVGDRVEITVADRGPGIAAADRTRVVDRFVRLEQSRSKPGSGLGLSLASAIARLHGGDLRLEDNAPGLRVVLSLPRAAPA</sequence>
<evidence type="ECO:0000256" key="6">
    <source>
        <dbReference type="ARBA" id="ARBA00022692"/>
    </source>
</evidence>
<dbReference type="GO" id="GO:0000155">
    <property type="term" value="F:phosphorelay sensor kinase activity"/>
    <property type="evidence" value="ECO:0007669"/>
    <property type="project" value="InterPro"/>
</dbReference>
<organism evidence="14 15">
    <name type="scientific">Rhodoplanes roseus</name>
    <dbReference type="NCBI Taxonomy" id="29409"/>
    <lineage>
        <taxon>Bacteria</taxon>
        <taxon>Pseudomonadati</taxon>
        <taxon>Pseudomonadota</taxon>
        <taxon>Alphaproteobacteria</taxon>
        <taxon>Hyphomicrobiales</taxon>
        <taxon>Nitrobacteraceae</taxon>
        <taxon>Rhodoplanes</taxon>
    </lineage>
</organism>
<dbReference type="SUPFAM" id="SSF55874">
    <property type="entry name" value="ATPase domain of HSP90 chaperone/DNA topoisomerase II/histidine kinase"/>
    <property type="match status" value="1"/>
</dbReference>
<keyword evidence="5" id="KW-0808">Transferase</keyword>
<dbReference type="PANTHER" id="PTHR45436">
    <property type="entry name" value="SENSOR HISTIDINE KINASE YKOH"/>
    <property type="match status" value="1"/>
</dbReference>
<evidence type="ECO:0000259" key="13">
    <source>
        <dbReference type="PROSITE" id="PS50885"/>
    </source>
</evidence>
<evidence type="ECO:0000313" key="15">
    <source>
        <dbReference type="Proteomes" id="UP000249130"/>
    </source>
</evidence>
<dbReference type="PRINTS" id="PR00344">
    <property type="entry name" value="BCTRLSENSOR"/>
</dbReference>
<evidence type="ECO:0000256" key="1">
    <source>
        <dbReference type="ARBA" id="ARBA00000085"/>
    </source>
</evidence>
<dbReference type="SUPFAM" id="SSF47384">
    <property type="entry name" value="Homodimeric domain of signal transducing histidine kinase"/>
    <property type="match status" value="1"/>
</dbReference>
<dbReference type="GO" id="GO:0005886">
    <property type="term" value="C:plasma membrane"/>
    <property type="evidence" value="ECO:0007669"/>
    <property type="project" value="TreeGrafter"/>
</dbReference>
<dbReference type="SMART" id="SM00304">
    <property type="entry name" value="HAMP"/>
    <property type="match status" value="1"/>
</dbReference>
<proteinExistence type="predicted"/>
<keyword evidence="6 11" id="KW-0812">Transmembrane</keyword>
<comment type="subcellular location">
    <subcellularLocation>
        <location evidence="2">Membrane</location>
    </subcellularLocation>
</comment>
<dbReference type="EMBL" id="NPEX01000051">
    <property type="protein sequence ID" value="RAI44285.1"/>
    <property type="molecule type" value="Genomic_DNA"/>
</dbReference>
<evidence type="ECO:0000256" key="9">
    <source>
        <dbReference type="ARBA" id="ARBA00023012"/>
    </source>
</evidence>
<keyword evidence="4" id="KW-0597">Phosphoprotein</keyword>
<dbReference type="InterPro" id="IPR003660">
    <property type="entry name" value="HAMP_dom"/>
</dbReference>
<evidence type="ECO:0000256" key="8">
    <source>
        <dbReference type="ARBA" id="ARBA00022989"/>
    </source>
</evidence>
<dbReference type="Pfam" id="PF00512">
    <property type="entry name" value="HisKA"/>
    <property type="match status" value="1"/>
</dbReference>
<dbReference type="CDD" id="cd00075">
    <property type="entry name" value="HATPase"/>
    <property type="match status" value="1"/>
</dbReference>
<keyword evidence="8 11" id="KW-1133">Transmembrane helix</keyword>
<dbReference type="Gene3D" id="6.10.340.10">
    <property type="match status" value="1"/>
</dbReference>
<dbReference type="InterPro" id="IPR036890">
    <property type="entry name" value="HATPase_C_sf"/>
</dbReference>
<protein>
    <recommendedName>
        <fullName evidence="3">histidine kinase</fullName>
        <ecNumber evidence="3">2.7.13.3</ecNumber>
    </recommendedName>
</protein>